<evidence type="ECO:0000313" key="8">
    <source>
        <dbReference type="EMBL" id="QTA38847.1"/>
    </source>
</evidence>
<feature type="transmembrane region" description="Helical" evidence="6">
    <location>
        <begin position="240"/>
        <end position="259"/>
    </location>
</feature>
<dbReference type="RefSeq" id="WP_207567564.1">
    <property type="nucleotide sequence ID" value="NZ_CP071446.1"/>
</dbReference>
<feature type="transmembrane region" description="Helical" evidence="6">
    <location>
        <begin position="414"/>
        <end position="433"/>
    </location>
</feature>
<feature type="transmembrane region" description="Helical" evidence="6">
    <location>
        <begin position="15"/>
        <end position="33"/>
    </location>
</feature>
<feature type="domain" description="SSD" evidence="7">
    <location>
        <begin position="261"/>
        <end position="391"/>
    </location>
</feature>
<protein>
    <submittedName>
        <fullName evidence="8">MMPL family transporter</fullName>
    </submittedName>
</protein>
<feature type="transmembrane region" description="Helical" evidence="6">
    <location>
        <begin position="657"/>
        <end position="676"/>
    </location>
</feature>
<feature type="transmembrane region" description="Helical" evidence="6">
    <location>
        <begin position="370"/>
        <end position="393"/>
    </location>
</feature>
<feature type="transmembrane region" description="Helical" evidence="6">
    <location>
        <begin position="266"/>
        <end position="287"/>
    </location>
</feature>
<feature type="transmembrane region" description="Helical" evidence="6">
    <location>
        <begin position="721"/>
        <end position="739"/>
    </location>
</feature>
<evidence type="ECO:0000256" key="5">
    <source>
        <dbReference type="ARBA" id="ARBA00023136"/>
    </source>
</evidence>
<evidence type="ECO:0000256" key="2">
    <source>
        <dbReference type="ARBA" id="ARBA00022475"/>
    </source>
</evidence>
<evidence type="ECO:0000259" key="7">
    <source>
        <dbReference type="PROSITE" id="PS50156"/>
    </source>
</evidence>
<gene>
    <name evidence="8" type="ORF">JYK00_04900</name>
</gene>
<keyword evidence="2" id="KW-1003">Cell membrane</keyword>
<keyword evidence="3 6" id="KW-0812">Transmembrane</keyword>
<evidence type="ECO:0000256" key="6">
    <source>
        <dbReference type="SAM" id="Phobius"/>
    </source>
</evidence>
<dbReference type="SUPFAM" id="SSF82866">
    <property type="entry name" value="Multidrug efflux transporter AcrB transmembrane domain"/>
    <property type="match status" value="2"/>
</dbReference>
<accession>A0ABX7S8B8</accession>
<comment type="subcellular location">
    <subcellularLocation>
        <location evidence="1">Cell membrane</location>
        <topology evidence="1">Multi-pass membrane protein</topology>
    </subcellularLocation>
</comment>
<sequence>MVNIISNFIIKNSKIVILIIFILGSFLGLYSLLNLKVDAELTQLAPADEADFNDQLKFTAEKVISNTLLVVAKVSNVNDIDKFVFELKEMFENTPYVSMAEPFDNPETLIKYGLFAVDKKNLNNVINYYKSLFFIEPRSIIDFRFWRNVGTALYNVTSFANAFLSRSGIKKYYLISSDKDILLMNFSMAKPVTDVNFVNKAIPYLKNLSKKISEKWNSQILFSGSAMSNYEGNIQVTKDFQITTLISLFGISLLLLLSYGSTSTMLFLFVSMLLSMGISMGIIVLLFKKINIITSFVNAMLLGLGIDYGIHITAKIHENIRLHGKTKQSITEAIKENLVPSSVSAITTSVALGVIALSPSQPLKQMGISSAVGVIIFYLIMNLLIPSFYITFLHRIRVPKKEYFSRFIELVRKFKPITIAIWVILIGFSYFGYEAMKNFSYTPPGLIPGKSESIIAGEIALKKFGEFGIGNVIIGAKTFEELKKIKEDLDKSPLFSGTFSILNFVENPQMLAEVKETFYKQLFDIINEPMLDIVFRKYKLYDSLIETLTLLRNAKTFEDIFVSLEKDIPTLFFYDTKGNRYFLIYAKETVPLWENNGLQLIYGDVLKNYKVFGYPALFYKVMKYLINSTIKAAYFVIVAILIVLMIDQLNLIKGIKITFYVFLTIASAIGLGYFVFNIELTFLNLLIIPIFMGIGVDSMIHLSHSIKYGRESIVKTEKAVTVSNLTTIIAFGSFLFAKGELLREFGILVVIGLIISWFVSIFLYLNSEDKIKISK</sequence>
<keyword evidence="9" id="KW-1185">Reference proteome</keyword>
<name>A0ABX7S8B8_9BACT</name>
<organism evidence="8 9">
    <name type="scientific">Thermosipho ferrireducens</name>
    <dbReference type="NCBI Taxonomy" id="2571116"/>
    <lineage>
        <taxon>Bacteria</taxon>
        <taxon>Thermotogati</taxon>
        <taxon>Thermotogota</taxon>
        <taxon>Thermotogae</taxon>
        <taxon>Thermotogales</taxon>
        <taxon>Fervidobacteriaceae</taxon>
        <taxon>Thermosipho</taxon>
    </lineage>
</organism>
<dbReference type="Pfam" id="PF03176">
    <property type="entry name" value="MMPL"/>
    <property type="match status" value="1"/>
</dbReference>
<keyword evidence="5 6" id="KW-0472">Membrane</keyword>
<feature type="transmembrane region" description="Helical" evidence="6">
    <location>
        <begin position="293"/>
        <end position="316"/>
    </location>
</feature>
<evidence type="ECO:0000313" key="9">
    <source>
        <dbReference type="Proteomes" id="UP000671862"/>
    </source>
</evidence>
<dbReference type="PANTHER" id="PTHR33406">
    <property type="entry name" value="MEMBRANE PROTEIN MJ1562-RELATED"/>
    <property type="match status" value="1"/>
</dbReference>
<dbReference type="EMBL" id="CP071446">
    <property type="protein sequence ID" value="QTA38847.1"/>
    <property type="molecule type" value="Genomic_DNA"/>
</dbReference>
<reference evidence="8 9" key="1">
    <citation type="submission" date="2021-03" db="EMBL/GenBank/DDBJ databases">
        <title>Thermosipho ferrireducens sp.nov., an anaerobic thermophilic iron-reducing bacterium isolated from a deep-sea hydrothermal sulfide deposits.</title>
        <authorList>
            <person name="Zeng X."/>
            <person name="Chen Y."/>
            <person name="Shao Z."/>
        </authorList>
    </citation>
    <scope>NUCLEOTIDE SEQUENCE [LARGE SCALE GENOMIC DNA]</scope>
    <source>
        <strain evidence="8 9">JL129W03</strain>
    </source>
</reference>
<proteinExistence type="predicted"/>
<feature type="transmembrane region" description="Helical" evidence="6">
    <location>
        <begin position="682"/>
        <end position="700"/>
    </location>
</feature>
<dbReference type="Gene3D" id="1.20.1640.10">
    <property type="entry name" value="Multidrug efflux transporter AcrB transmembrane domain"/>
    <property type="match status" value="2"/>
</dbReference>
<dbReference type="InterPro" id="IPR050545">
    <property type="entry name" value="Mycobact_MmpL"/>
</dbReference>
<dbReference type="InterPro" id="IPR004869">
    <property type="entry name" value="MMPL_dom"/>
</dbReference>
<dbReference type="PROSITE" id="PS50156">
    <property type="entry name" value="SSD"/>
    <property type="match status" value="1"/>
</dbReference>
<dbReference type="Proteomes" id="UP000671862">
    <property type="component" value="Chromosome"/>
</dbReference>
<keyword evidence="4 6" id="KW-1133">Transmembrane helix</keyword>
<dbReference type="PANTHER" id="PTHR33406:SF13">
    <property type="entry name" value="MEMBRANE PROTEIN YDFJ"/>
    <property type="match status" value="1"/>
</dbReference>
<dbReference type="InterPro" id="IPR000731">
    <property type="entry name" value="SSD"/>
</dbReference>
<feature type="transmembrane region" description="Helical" evidence="6">
    <location>
        <begin position="745"/>
        <end position="765"/>
    </location>
</feature>
<evidence type="ECO:0000256" key="1">
    <source>
        <dbReference type="ARBA" id="ARBA00004651"/>
    </source>
</evidence>
<feature type="transmembrane region" description="Helical" evidence="6">
    <location>
        <begin position="624"/>
        <end position="645"/>
    </location>
</feature>
<evidence type="ECO:0000256" key="4">
    <source>
        <dbReference type="ARBA" id="ARBA00022989"/>
    </source>
</evidence>
<evidence type="ECO:0000256" key="3">
    <source>
        <dbReference type="ARBA" id="ARBA00022692"/>
    </source>
</evidence>